<feature type="transmembrane region" description="Helical" evidence="7">
    <location>
        <begin position="59"/>
        <end position="79"/>
    </location>
</feature>
<dbReference type="GO" id="GO:0022857">
    <property type="term" value="F:transmembrane transporter activity"/>
    <property type="evidence" value="ECO:0007669"/>
    <property type="project" value="InterPro"/>
</dbReference>
<evidence type="ECO:0000259" key="8">
    <source>
        <dbReference type="PROSITE" id="PS50850"/>
    </source>
</evidence>
<dbReference type="VEuPathDB" id="VectorBase:MDOA006867"/>
<dbReference type="SUPFAM" id="SSF103473">
    <property type="entry name" value="MFS general substrate transporter"/>
    <property type="match status" value="1"/>
</dbReference>
<evidence type="ECO:0000256" key="6">
    <source>
        <dbReference type="SAM" id="MobiDB-lite"/>
    </source>
</evidence>
<dbReference type="PANTHER" id="PTHR23511">
    <property type="entry name" value="SYNAPTIC VESICLE GLYCOPROTEIN 2"/>
    <property type="match status" value="1"/>
</dbReference>
<evidence type="ECO:0000256" key="4">
    <source>
        <dbReference type="ARBA" id="ARBA00022989"/>
    </source>
</evidence>
<keyword evidence="4 7" id="KW-1133">Transmembrane helix</keyword>
<name>T1P8E1_MUSDO</name>
<evidence type="ECO:0000256" key="3">
    <source>
        <dbReference type="ARBA" id="ARBA00022692"/>
    </source>
</evidence>
<dbReference type="EMBL" id="KA644899">
    <property type="protein sequence ID" value="AFP59528.1"/>
    <property type="molecule type" value="mRNA"/>
</dbReference>
<dbReference type="RefSeq" id="XP_005183229.1">
    <property type="nucleotide sequence ID" value="XM_005183172.3"/>
</dbReference>
<dbReference type="GO" id="GO:0016020">
    <property type="term" value="C:membrane"/>
    <property type="evidence" value="ECO:0007669"/>
    <property type="project" value="UniProtKB-SubCell"/>
</dbReference>
<feature type="transmembrane region" description="Helical" evidence="7">
    <location>
        <begin position="337"/>
        <end position="357"/>
    </location>
</feature>
<proteinExistence type="evidence at transcript level"/>
<feature type="transmembrane region" description="Helical" evidence="7">
    <location>
        <begin position="467"/>
        <end position="488"/>
    </location>
</feature>
<reference evidence="10" key="2">
    <citation type="submission" date="2021-01" db="UniProtKB">
        <authorList>
            <consortium name="EnsemblMetazoa"/>
        </authorList>
    </citation>
    <scope>IDENTIFICATION</scope>
    <source>
        <strain evidence="10">Aabys</strain>
    </source>
</reference>
<comment type="subcellular location">
    <subcellularLocation>
        <location evidence="1">Membrane</location>
        <topology evidence="1">Multi-pass membrane protein</topology>
    </subcellularLocation>
</comment>
<evidence type="ECO:0000256" key="7">
    <source>
        <dbReference type="SAM" id="Phobius"/>
    </source>
</evidence>
<dbReference type="AlphaFoldDB" id="T1P8E1"/>
<keyword evidence="2" id="KW-0813">Transport</keyword>
<feature type="transmembrane region" description="Helical" evidence="7">
    <location>
        <begin position="156"/>
        <end position="173"/>
    </location>
</feature>
<feature type="transmembrane region" description="Helical" evidence="7">
    <location>
        <begin position="500"/>
        <end position="524"/>
    </location>
</feature>
<dbReference type="PANTHER" id="PTHR23511:SF37">
    <property type="entry name" value="MAJOR FACILITATOR SUPERFAMILY (MFS) PROFILE DOMAIN-CONTAINING PROTEIN-RELATED"/>
    <property type="match status" value="1"/>
</dbReference>
<evidence type="ECO:0000256" key="5">
    <source>
        <dbReference type="ARBA" id="ARBA00023136"/>
    </source>
</evidence>
<dbReference type="Proteomes" id="UP001652621">
    <property type="component" value="Unplaced"/>
</dbReference>
<dbReference type="KEGG" id="mde:101894033"/>
<dbReference type="EnsemblMetazoa" id="MDOA006867-RA">
    <property type="protein sequence ID" value="MDOA006867-PA"/>
    <property type="gene ID" value="MDOA006867"/>
</dbReference>
<dbReference type="PROSITE" id="PS50850">
    <property type="entry name" value="MFS"/>
    <property type="match status" value="1"/>
</dbReference>
<keyword evidence="3 7" id="KW-0812">Transmembrane</keyword>
<dbReference type="InterPro" id="IPR011701">
    <property type="entry name" value="MFS"/>
</dbReference>
<reference evidence="9" key="1">
    <citation type="submission" date="2012-08" db="EMBL/GenBank/DDBJ databases">
        <title>Transcriptome of adult Musca domestica launches a platform for comparative house fly gene expression and characterization of differential gene expression among resistant and susceptible house flies.</title>
        <authorList>
            <person name="Liu N."/>
            <person name="Zhang L."/>
            <person name="Li M."/>
            <person name="Reid W."/>
        </authorList>
    </citation>
    <scope>NUCLEOTIDE SEQUENCE</scope>
    <source>
        <strain evidence="9">ALHF</strain>
        <tissue evidence="9">Whole body</tissue>
    </source>
</reference>
<keyword evidence="11" id="KW-1185">Reference proteome</keyword>
<dbReference type="GeneID" id="101894033"/>
<evidence type="ECO:0000313" key="9">
    <source>
        <dbReference type="EMBL" id="AFP59528.1"/>
    </source>
</evidence>
<feature type="transmembrane region" description="Helical" evidence="7">
    <location>
        <begin position="228"/>
        <end position="245"/>
    </location>
</feature>
<feature type="transmembrane region" description="Helical" evidence="7">
    <location>
        <begin position="185"/>
        <end position="208"/>
    </location>
</feature>
<evidence type="ECO:0000313" key="10">
    <source>
        <dbReference type="EnsemblMetazoa" id="MDOA006867-PA"/>
    </source>
</evidence>
<organism evidence="9">
    <name type="scientific">Musca domestica</name>
    <name type="common">House fly</name>
    <dbReference type="NCBI Taxonomy" id="7370"/>
    <lineage>
        <taxon>Eukaryota</taxon>
        <taxon>Metazoa</taxon>
        <taxon>Ecdysozoa</taxon>
        <taxon>Arthropoda</taxon>
        <taxon>Hexapoda</taxon>
        <taxon>Insecta</taxon>
        <taxon>Pterygota</taxon>
        <taxon>Neoptera</taxon>
        <taxon>Endopterygota</taxon>
        <taxon>Diptera</taxon>
        <taxon>Brachycera</taxon>
        <taxon>Muscomorpha</taxon>
        <taxon>Muscoidea</taxon>
        <taxon>Muscidae</taxon>
        <taxon>Musca</taxon>
    </lineage>
</organism>
<feature type="transmembrane region" description="Helical" evidence="7">
    <location>
        <begin position="443"/>
        <end position="461"/>
    </location>
</feature>
<dbReference type="Gene3D" id="1.20.1250.20">
    <property type="entry name" value="MFS general substrate transporter like domains"/>
    <property type="match status" value="1"/>
</dbReference>
<sequence>MCEFKNKPESVTRGAEKSKLTVSTVEGGGNGTFTPTPLSKGTEYYETALEATTFGKFNYLLILISGLILANVLLETLGISFVLPVSQCDLNLSVQEQGIMSAIGFAGIISSSHLWGFLADTTGRRSVIRPTLLVGFLITVVSSFSTNFWTLVILRYLNGICVSGGSATIYAYLGEFHTQKNRSRAIMGSAFIFGVGAMLMPAIAWIFINQEWRLPLPFLGLTYKPWRLFMVVCGLPGLLCGLSLFKIPESPKFLLSLGQEEKCVEILQKIYSINTGKAKEEFPIAHVQEDLDSGSNNNKPQTPADLSGRSNPILNVLKSMWTQTQPLFNRQYARTTILICTIQFFIFCTSNGMYMWFPSILNSVAEFMNENPNNRTYICEVVYAKQKATMELEMALKQDANLVGECNEKLEISTYQHSLTLEVLYAVGFALIGGIINKVGKRLILFVCLAVCGACGVVLIFVDQPMIAIYLYVVLLLCGLGINVLSAATVELYPTRLRAMAVCISLMMGRLGSVAGANIVGALITNHCDSAFIASGVSLIVAGFLGFLIVKNNKKGQTEAPRRLSLVSMTGN</sequence>
<feature type="transmembrane region" description="Helical" evidence="7">
    <location>
        <begin position="99"/>
        <end position="119"/>
    </location>
</feature>
<feature type="transmembrane region" description="Helical" evidence="7">
    <location>
        <begin position="419"/>
        <end position="436"/>
    </location>
</feature>
<feature type="region of interest" description="Disordered" evidence="6">
    <location>
        <begin position="290"/>
        <end position="310"/>
    </location>
</feature>
<dbReference type="VEuPathDB" id="VectorBase:MDOMA2_015849"/>
<reference evidence="12" key="3">
    <citation type="submission" date="2025-04" db="UniProtKB">
        <authorList>
            <consortium name="RefSeq"/>
        </authorList>
    </citation>
    <scope>IDENTIFICATION</scope>
    <source>
        <strain evidence="12">Aabys</strain>
    </source>
</reference>
<evidence type="ECO:0000313" key="11">
    <source>
        <dbReference type="Proteomes" id="UP001652621"/>
    </source>
</evidence>
<feature type="domain" description="Major facilitator superfamily (MFS) profile" evidence="8">
    <location>
        <begin position="59"/>
        <end position="554"/>
    </location>
</feature>
<protein>
    <submittedName>
        <fullName evidence="9">Major Facilitator Superfamily protein</fullName>
    </submittedName>
    <submittedName>
        <fullName evidence="12">Synaptic vesicle glycoprotein 2B</fullName>
    </submittedName>
</protein>
<evidence type="ECO:0000313" key="12">
    <source>
        <dbReference type="RefSeq" id="XP_005183229.1"/>
    </source>
</evidence>
<feature type="transmembrane region" description="Helical" evidence="7">
    <location>
        <begin position="530"/>
        <end position="550"/>
    </location>
</feature>
<evidence type="ECO:0000256" key="1">
    <source>
        <dbReference type="ARBA" id="ARBA00004141"/>
    </source>
</evidence>
<dbReference type="Pfam" id="PF07690">
    <property type="entry name" value="MFS_1"/>
    <property type="match status" value="2"/>
</dbReference>
<accession>T1P8E1</accession>
<dbReference type="OrthoDB" id="10262656at2759"/>
<evidence type="ECO:0000256" key="2">
    <source>
        <dbReference type="ARBA" id="ARBA00022448"/>
    </source>
</evidence>
<dbReference type="InterPro" id="IPR020846">
    <property type="entry name" value="MFS_dom"/>
</dbReference>
<keyword evidence="5 7" id="KW-0472">Membrane</keyword>
<gene>
    <name evidence="10" type="primary">101894033</name>
    <name evidence="12" type="synonym">LOC101894033</name>
</gene>
<feature type="transmembrane region" description="Helical" evidence="7">
    <location>
        <begin position="131"/>
        <end position="150"/>
    </location>
</feature>
<dbReference type="eggNOG" id="KOG0255">
    <property type="taxonomic scope" value="Eukaryota"/>
</dbReference>
<dbReference type="STRING" id="7370.T1P8E1"/>
<dbReference type="InterPro" id="IPR036259">
    <property type="entry name" value="MFS_trans_sf"/>
</dbReference>